<dbReference type="Proteomes" id="UP000027170">
    <property type="component" value="Unassembled WGS sequence"/>
</dbReference>
<dbReference type="Pfam" id="PF01053">
    <property type="entry name" value="Cys_Met_Meta_PP"/>
    <property type="match status" value="1"/>
</dbReference>
<dbReference type="PANTHER" id="PTHR11808:SF80">
    <property type="entry name" value="CYSTATHIONINE GAMMA-LYASE"/>
    <property type="match status" value="1"/>
</dbReference>
<accession>A0A836MQW4</accession>
<evidence type="ECO:0000256" key="3">
    <source>
        <dbReference type="RuleBase" id="RU362118"/>
    </source>
</evidence>
<evidence type="ECO:0000256" key="2">
    <source>
        <dbReference type="ARBA" id="ARBA00022898"/>
    </source>
</evidence>
<dbReference type="Gene3D" id="3.90.1150.10">
    <property type="entry name" value="Aspartate Aminotransferase, domain 1"/>
    <property type="match status" value="1"/>
</dbReference>
<dbReference type="EC" id="2.5.1.48" evidence="4"/>
<dbReference type="AlphaFoldDB" id="A0A836MQW4"/>
<dbReference type="GO" id="GO:0005737">
    <property type="term" value="C:cytoplasm"/>
    <property type="evidence" value="ECO:0007669"/>
    <property type="project" value="TreeGrafter"/>
</dbReference>
<keyword evidence="5" id="KW-1185">Reference proteome</keyword>
<keyword evidence="2 3" id="KW-0663">Pyridoxal phosphate</keyword>
<organism evidence="4 5">
    <name type="scientific">Snodgrassella communis</name>
    <dbReference type="NCBI Taxonomy" id="2946699"/>
    <lineage>
        <taxon>Bacteria</taxon>
        <taxon>Pseudomonadati</taxon>
        <taxon>Pseudomonadota</taxon>
        <taxon>Betaproteobacteria</taxon>
        <taxon>Neisseriales</taxon>
        <taxon>Neisseriaceae</taxon>
        <taxon>Snodgrassella</taxon>
    </lineage>
</organism>
<dbReference type="SUPFAM" id="SSF53383">
    <property type="entry name" value="PLP-dependent transferases"/>
    <property type="match status" value="1"/>
</dbReference>
<dbReference type="Gene3D" id="3.40.640.10">
    <property type="entry name" value="Type I PLP-dependent aspartate aminotransferase-like (Major domain)"/>
    <property type="match status" value="1"/>
</dbReference>
<protein>
    <submittedName>
        <fullName evidence="4">O-acetylhomoserine sulfhydrylase / O-succinylhomoserine sulfhydrylase</fullName>
        <ecNumber evidence="4">2.5.1.48</ecNumber>
        <ecNumber evidence="4">2.5.1.49</ecNumber>
    </submittedName>
</protein>
<sequence>MATYTAIALTFLKQGDNVLIAGGVFGSTTVLIRKIFSKFGITSTLLPPQNPESWMTNITKNTKLIILETPSNPIMRVYDIDKLKRQIPENILLVVDNTILTPIFQLPLRHGADLVINSLGKYFDGQGRVVAGAVAGSKRLINQLLQIQRSVGFTLSAFDAWLLSVGTDTLEIRMKSHQQNAMFLAEKLIQHNMVEKVFYTGVEKNNNIIIKQQSGFGGLISFKIKTDKIGTIRFINSLKLIKICTNIGGARSLVTHPATTTHCKYNKKERKAFGIDDNLVRLSVGLENAQDIFEDLDFALAQLNNKV</sequence>
<comment type="cofactor">
    <cofactor evidence="1 3">
        <name>pyridoxal 5'-phosphate</name>
        <dbReference type="ChEBI" id="CHEBI:597326"/>
    </cofactor>
</comment>
<evidence type="ECO:0000313" key="4">
    <source>
        <dbReference type="EMBL" id="KDN14578.1"/>
    </source>
</evidence>
<dbReference type="EMBL" id="JFZV01000006">
    <property type="protein sequence ID" value="KDN14578.1"/>
    <property type="molecule type" value="Genomic_DNA"/>
</dbReference>
<evidence type="ECO:0000313" key="5">
    <source>
        <dbReference type="Proteomes" id="UP000027170"/>
    </source>
</evidence>
<dbReference type="OrthoDB" id="9805807at2"/>
<dbReference type="InterPro" id="IPR015422">
    <property type="entry name" value="PyrdxlP-dep_Trfase_small"/>
</dbReference>
<name>A0A836MQW4_9NEIS</name>
<dbReference type="InterPro" id="IPR015421">
    <property type="entry name" value="PyrdxlP-dep_Trfase_major"/>
</dbReference>
<dbReference type="PANTHER" id="PTHR11808">
    <property type="entry name" value="TRANS-SULFURATION ENZYME FAMILY MEMBER"/>
    <property type="match status" value="1"/>
</dbReference>
<dbReference type="EC" id="2.5.1.49" evidence="4"/>
<dbReference type="GO" id="GO:0030170">
    <property type="term" value="F:pyridoxal phosphate binding"/>
    <property type="evidence" value="ECO:0007669"/>
    <property type="project" value="InterPro"/>
</dbReference>
<dbReference type="InterPro" id="IPR015424">
    <property type="entry name" value="PyrdxlP-dep_Trfase"/>
</dbReference>
<keyword evidence="4" id="KW-0808">Transferase</keyword>
<reference evidence="4 5" key="1">
    <citation type="submission" date="2014-03" db="EMBL/GenBank/DDBJ databases">
        <title>The genomes of two eusocial bee gut symbionts.</title>
        <authorList>
            <person name="Kwong W.K."/>
            <person name="Engel P."/>
            <person name="Koch H."/>
            <person name="Moran N.A."/>
        </authorList>
    </citation>
    <scope>NUCLEOTIDE SEQUENCE [LARGE SCALE GENOMIC DNA]</scope>
    <source>
        <strain evidence="5">wkB29</strain>
    </source>
</reference>
<evidence type="ECO:0000256" key="1">
    <source>
        <dbReference type="ARBA" id="ARBA00001933"/>
    </source>
</evidence>
<gene>
    <name evidence="4" type="ORF">SALWKB29_1368</name>
</gene>
<dbReference type="GO" id="GO:0003961">
    <property type="term" value="F:O-acetylhomoserine aminocarboxypropyltransferase activity"/>
    <property type="evidence" value="ECO:0007669"/>
    <property type="project" value="UniProtKB-EC"/>
</dbReference>
<dbReference type="GO" id="GO:0016846">
    <property type="term" value="F:carbon-sulfur lyase activity"/>
    <property type="evidence" value="ECO:0007669"/>
    <property type="project" value="TreeGrafter"/>
</dbReference>
<dbReference type="GO" id="GO:0003962">
    <property type="term" value="F:cystathionine gamma-synthase activity"/>
    <property type="evidence" value="ECO:0007669"/>
    <property type="project" value="UniProtKB-EC"/>
</dbReference>
<proteinExistence type="inferred from homology"/>
<comment type="caution">
    <text evidence="4">The sequence shown here is derived from an EMBL/GenBank/DDBJ whole genome shotgun (WGS) entry which is preliminary data.</text>
</comment>
<comment type="similarity">
    <text evidence="3">Belongs to the trans-sulfuration enzymes family.</text>
</comment>
<dbReference type="GO" id="GO:0019346">
    <property type="term" value="P:transsulfuration"/>
    <property type="evidence" value="ECO:0007669"/>
    <property type="project" value="InterPro"/>
</dbReference>
<dbReference type="InterPro" id="IPR000277">
    <property type="entry name" value="Cys/Met-Metab_PyrdxlP-dep_enz"/>
</dbReference>